<evidence type="ECO:0000313" key="7">
    <source>
        <dbReference type="Proteomes" id="UP001152607"/>
    </source>
</evidence>
<dbReference type="GO" id="GO:0006351">
    <property type="term" value="P:DNA-templated transcription"/>
    <property type="evidence" value="ECO:0007669"/>
    <property type="project" value="InterPro"/>
</dbReference>
<dbReference type="SMART" id="SM00066">
    <property type="entry name" value="GAL4"/>
    <property type="match status" value="1"/>
</dbReference>
<dbReference type="Gene3D" id="4.10.240.10">
    <property type="entry name" value="Zn(2)-C6 fungal-type DNA-binding domain"/>
    <property type="match status" value="1"/>
</dbReference>
<feature type="region of interest" description="Disordered" evidence="4">
    <location>
        <begin position="677"/>
        <end position="714"/>
    </location>
</feature>
<evidence type="ECO:0000256" key="2">
    <source>
        <dbReference type="ARBA" id="ARBA00022723"/>
    </source>
</evidence>
<comment type="caution">
    <text evidence="6">The sequence shown here is derived from an EMBL/GenBank/DDBJ whole genome shotgun (WGS) entry which is preliminary data.</text>
</comment>
<feature type="region of interest" description="Disordered" evidence="4">
    <location>
        <begin position="793"/>
        <end position="821"/>
    </location>
</feature>
<dbReference type="EMBL" id="CAOQHR010000008">
    <property type="protein sequence ID" value="CAI6338987.1"/>
    <property type="molecule type" value="Genomic_DNA"/>
</dbReference>
<dbReference type="InterPro" id="IPR007219">
    <property type="entry name" value="XnlR_reg_dom"/>
</dbReference>
<dbReference type="OrthoDB" id="424974at2759"/>
<organism evidence="6 7">
    <name type="scientific">Periconia digitata</name>
    <dbReference type="NCBI Taxonomy" id="1303443"/>
    <lineage>
        <taxon>Eukaryota</taxon>
        <taxon>Fungi</taxon>
        <taxon>Dikarya</taxon>
        <taxon>Ascomycota</taxon>
        <taxon>Pezizomycotina</taxon>
        <taxon>Dothideomycetes</taxon>
        <taxon>Pleosporomycetidae</taxon>
        <taxon>Pleosporales</taxon>
        <taxon>Massarineae</taxon>
        <taxon>Periconiaceae</taxon>
        <taxon>Periconia</taxon>
    </lineage>
</organism>
<evidence type="ECO:0000256" key="1">
    <source>
        <dbReference type="ARBA" id="ARBA00004123"/>
    </source>
</evidence>
<dbReference type="Pfam" id="PF04082">
    <property type="entry name" value="Fungal_trans"/>
    <property type="match status" value="1"/>
</dbReference>
<evidence type="ECO:0000256" key="4">
    <source>
        <dbReference type="SAM" id="MobiDB-lite"/>
    </source>
</evidence>
<dbReference type="CDD" id="cd12148">
    <property type="entry name" value="fungal_TF_MHR"/>
    <property type="match status" value="1"/>
</dbReference>
<sequence length="870" mass="97884">MPDQLPPSPSGHPHGTPTSTVDKGRHRDKSPRPRRRNRLITSCLECRRRKLKCDKQQPCVNCLKFSRSCVFIQVDPKAQAKLAEVKEKMGILERSLEEDAALKNRKKRESRSSSYEMPILPDQDEDEESDQEDDENVKGIQENVLVVEDASYYDGDDNENDDFVDLGLAMGKMRITDRIGGLVRPRFADEIAAFLDVIPGDDSPNLYAGQSPEAWIAPGVNYVEPSSSFLLDAASDNTSLLAYLPSKALVDKILAHYWKYAHVIAQTVHRPSFYRDYATFWRNVSARFEPRPSYQALLFAMLLCSTISMSEDKVQADYGVEKSSLVNNFKQGTESALARANLLRTTKLETIQAFVTYLIPLCRSEVSRAHSALVGTCIRLAECMGMHRDPTGYSKNPIEIQIRRLIWYQIIFLDTRTADAVGPRAQIRRDEYDTKLPWNVDDEELDRTAQSGGQITGDSKHFTNMTITRMRVECYEMFRYTANESPKLFKKTDTGEKRVTVTSLLKKIQKFQRAVEQTYLPMFDKTIPLHAVAMELYGILTGRFYTKLLHSFASSTFNKRIMPERLRQILMSSCIMMLEHTMVIEQHPVLSPWGWYIGAIHQHQIALLLLVEMYVTTPDPSFATRAWRCLDYSFNLPASLPQTTKARMVLVELSDRTRKYLSIRRVRAPTNMPHVIATGDATSESQTARQGSEEQSNMQRDDGTLHTTYSGHTLGEVPFDQFQTQSYQGHGQPEQPYMPMGSISQTDWGQLAMGIGDGQAPPLVTSAPGTMDFGALVPPVPFPDAPSMSFLSNDGGFSGSSGTNSTGATNPGRSTSPMESTLSDIDWNEWDGLFGNAQMGPDHMVILPFSFPDMETSDLQWLDQHGSGLQ</sequence>
<name>A0A9W4UQK7_9PLEO</name>
<reference evidence="6" key="1">
    <citation type="submission" date="2023-01" db="EMBL/GenBank/DDBJ databases">
        <authorList>
            <person name="Van Ghelder C."/>
            <person name="Rancurel C."/>
        </authorList>
    </citation>
    <scope>NUCLEOTIDE SEQUENCE</scope>
    <source>
        <strain evidence="6">CNCM I-4278</strain>
    </source>
</reference>
<dbReference type="AlphaFoldDB" id="A0A9W4UQK7"/>
<dbReference type="Pfam" id="PF00172">
    <property type="entry name" value="Zn_clus"/>
    <property type="match status" value="1"/>
</dbReference>
<feature type="region of interest" description="Disordered" evidence="4">
    <location>
        <begin position="1"/>
        <end position="36"/>
    </location>
</feature>
<dbReference type="PANTHER" id="PTHR31001:SF40">
    <property type="entry name" value="ZN(II)2CYS6 TRANSCRIPTION FACTOR (EUROFUNG)"/>
    <property type="match status" value="1"/>
</dbReference>
<dbReference type="PANTHER" id="PTHR31001">
    <property type="entry name" value="UNCHARACTERIZED TRANSCRIPTIONAL REGULATORY PROTEIN"/>
    <property type="match status" value="1"/>
</dbReference>
<dbReference type="PROSITE" id="PS00463">
    <property type="entry name" value="ZN2_CY6_FUNGAL_1"/>
    <property type="match status" value="1"/>
</dbReference>
<feature type="compositionally biased region" description="Low complexity" evidence="4">
    <location>
        <begin position="793"/>
        <end position="812"/>
    </location>
</feature>
<protein>
    <recommendedName>
        <fullName evidence="5">Zn(2)-C6 fungal-type domain-containing protein</fullName>
    </recommendedName>
</protein>
<dbReference type="SMART" id="SM00906">
    <property type="entry name" value="Fungal_trans"/>
    <property type="match status" value="1"/>
</dbReference>
<dbReference type="GO" id="GO:0005634">
    <property type="term" value="C:nucleus"/>
    <property type="evidence" value="ECO:0007669"/>
    <property type="project" value="UniProtKB-SubCell"/>
</dbReference>
<dbReference type="PROSITE" id="PS50048">
    <property type="entry name" value="ZN2_CY6_FUNGAL_2"/>
    <property type="match status" value="1"/>
</dbReference>
<proteinExistence type="predicted"/>
<feature type="compositionally biased region" description="Acidic residues" evidence="4">
    <location>
        <begin position="122"/>
        <end position="135"/>
    </location>
</feature>
<feature type="domain" description="Zn(2)-C6 fungal-type" evidence="5">
    <location>
        <begin position="42"/>
        <end position="71"/>
    </location>
</feature>
<evidence type="ECO:0000313" key="6">
    <source>
        <dbReference type="EMBL" id="CAI6338987.1"/>
    </source>
</evidence>
<dbReference type="GO" id="GO:0000981">
    <property type="term" value="F:DNA-binding transcription factor activity, RNA polymerase II-specific"/>
    <property type="evidence" value="ECO:0007669"/>
    <property type="project" value="InterPro"/>
</dbReference>
<dbReference type="InterPro" id="IPR001138">
    <property type="entry name" value="Zn2Cys6_DnaBD"/>
</dbReference>
<accession>A0A9W4UQK7</accession>
<keyword evidence="7" id="KW-1185">Reference proteome</keyword>
<feature type="compositionally biased region" description="Basic residues" evidence="4">
    <location>
        <begin position="24"/>
        <end position="36"/>
    </location>
</feature>
<dbReference type="GO" id="GO:0003677">
    <property type="term" value="F:DNA binding"/>
    <property type="evidence" value="ECO:0007669"/>
    <property type="project" value="InterPro"/>
</dbReference>
<keyword evidence="2" id="KW-0479">Metal-binding</keyword>
<dbReference type="GO" id="GO:0008270">
    <property type="term" value="F:zinc ion binding"/>
    <property type="evidence" value="ECO:0007669"/>
    <property type="project" value="InterPro"/>
</dbReference>
<feature type="compositionally biased region" description="Polar residues" evidence="4">
    <location>
        <begin position="680"/>
        <end position="698"/>
    </location>
</feature>
<dbReference type="SUPFAM" id="SSF57701">
    <property type="entry name" value="Zn2/Cys6 DNA-binding domain"/>
    <property type="match status" value="1"/>
</dbReference>
<gene>
    <name evidence="6" type="ORF">PDIGIT_LOCUS12124</name>
</gene>
<evidence type="ECO:0000256" key="3">
    <source>
        <dbReference type="ARBA" id="ARBA00023242"/>
    </source>
</evidence>
<dbReference type="InterPro" id="IPR050613">
    <property type="entry name" value="Sec_Metabolite_Reg"/>
</dbReference>
<dbReference type="CDD" id="cd00067">
    <property type="entry name" value="GAL4"/>
    <property type="match status" value="1"/>
</dbReference>
<keyword evidence="3" id="KW-0539">Nucleus</keyword>
<dbReference type="InterPro" id="IPR036864">
    <property type="entry name" value="Zn2-C6_fun-type_DNA-bd_sf"/>
</dbReference>
<feature type="compositionally biased region" description="Low complexity" evidence="4">
    <location>
        <begin position="11"/>
        <end position="20"/>
    </location>
</feature>
<comment type="subcellular location">
    <subcellularLocation>
        <location evidence="1">Nucleus</location>
    </subcellularLocation>
</comment>
<dbReference type="Proteomes" id="UP001152607">
    <property type="component" value="Unassembled WGS sequence"/>
</dbReference>
<feature type="region of interest" description="Disordered" evidence="4">
    <location>
        <begin position="100"/>
        <end position="140"/>
    </location>
</feature>
<feature type="compositionally biased region" description="Pro residues" evidence="4">
    <location>
        <begin position="1"/>
        <end position="10"/>
    </location>
</feature>
<evidence type="ECO:0000259" key="5">
    <source>
        <dbReference type="PROSITE" id="PS50048"/>
    </source>
</evidence>